<evidence type="ECO:0000313" key="2">
    <source>
        <dbReference type="EMBL" id="GAA4079900.1"/>
    </source>
</evidence>
<reference evidence="3" key="1">
    <citation type="journal article" date="2019" name="Int. J. Syst. Evol. Microbiol.">
        <title>The Global Catalogue of Microorganisms (GCM) 10K type strain sequencing project: providing services to taxonomists for standard genome sequencing and annotation.</title>
        <authorList>
            <consortium name="The Broad Institute Genomics Platform"/>
            <consortium name="The Broad Institute Genome Sequencing Center for Infectious Disease"/>
            <person name="Wu L."/>
            <person name="Ma J."/>
        </authorList>
    </citation>
    <scope>NUCLEOTIDE SEQUENCE [LARGE SCALE GENOMIC DNA]</scope>
    <source>
        <strain evidence="3">JCM 16925</strain>
    </source>
</reference>
<keyword evidence="1" id="KW-1133">Transmembrane helix</keyword>
<evidence type="ECO:0000256" key="1">
    <source>
        <dbReference type="SAM" id="Phobius"/>
    </source>
</evidence>
<keyword evidence="1" id="KW-0472">Membrane</keyword>
<proteinExistence type="predicted"/>
<organism evidence="2 3">
    <name type="scientific">Streptomyces shaanxiensis</name>
    <dbReference type="NCBI Taxonomy" id="653357"/>
    <lineage>
        <taxon>Bacteria</taxon>
        <taxon>Bacillati</taxon>
        <taxon>Actinomycetota</taxon>
        <taxon>Actinomycetes</taxon>
        <taxon>Kitasatosporales</taxon>
        <taxon>Streptomycetaceae</taxon>
        <taxon>Streptomyces</taxon>
    </lineage>
</organism>
<gene>
    <name evidence="2" type="ORF">GCM10022233_69900</name>
</gene>
<feature type="transmembrane region" description="Helical" evidence="1">
    <location>
        <begin position="45"/>
        <end position="64"/>
    </location>
</feature>
<feature type="transmembrane region" description="Helical" evidence="1">
    <location>
        <begin position="20"/>
        <end position="40"/>
    </location>
</feature>
<evidence type="ECO:0000313" key="3">
    <source>
        <dbReference type="Proteomes" id="UP001499984"/>
    </source>
</evidence>
<protein>
    <submittedName>
        <fullName evidence="2">Uncharacterized protein</fullName>
    </submittedName>
</protein>
<dbReference type="EMBL" id="BAAAZY010000024">
    <property type="protein sequence ID" value="GAA4079900.1"/>
    <property type="molecule type" value="Genomic_DNA"/>
</dbReference>
<keyword evidence="1" id="KW-0812">Transmembrane</keyword>
<sequence length="133" mass="14115">MPVNAMPFRIAAGQEPSSPAQWMLVVAIILLGLCCVLVFIGGMGFGCLGVVTAALVLPLGLYVATSLGAGELTAGLVGALVAEVAFLASSLTLAGVLGRRKYRAHQAKLNEWNQIRSRPRSVAEMRDYWDRGE</sequence>
<name>A0ABP7W2X0_9ACTN</name>
<keyword evidence="3" id="KW-1185">Reference proteome</keyword>
<dbReference type="Proteomes" id="UP001499984">
    <property type="component" value="Unassembled WGS sequence"/>
</dbReference>
<accession>A0ABP7W2X0</accession>
<dbReference type="RefSeq" id="WP_345019103.1">
    <property type="nucleotide sequence ID" value="NZ_BAAAZY010000024.1"/>
</dbReference>
<feature type="transmembrane region" description="Helical" evidence="1">
    <location>
        <begin position="76"/>
        <end position="98"/>
    </location>
</feature>
<comment type="caution">
    <text evidence="2">The sequence shown here is derived from an EMBL/GenBank/DDBJ whole genome shotgun (WGS) entry which is preliminary data.</text>
</comment>